<gene>
    <name evidence="1" type="ORF">NC653_020362</name>
</gene>
<evidence type="ECO:0000313" key="1">
    <source>
        <dbReference type="EMBL" id="KAJ6987113.1"/>
    </source>
</evidence>
<organism evidence="1 2">
    <name type="scientific">Populus alba x Populus x berolinensis</name>
    <dbReference type="NCBI Taxonomy" id="444605"/>
    <lineage>
        <taxon>Eukaryota</taxon>
        <taxon>Viridiplantae</taxon>
        <taxon>Streptophyta</taxon>
        <taxon>Embryophyta</taxon>
        <taxon>Tracheophyta</taxon>
        <taxon>Spermatophyta</taxon>
        <taxon>Magnoliopsida</taxon>
        <taxon>eudicotyledons</taxon>
        <taxon>Gunneridae</taxon>
        <taxon>Pentapetalae</taxon>
        <taxon>rosids</taxon>
        <taxon>fabids</taxon>
        <taxon>Malpighiales</taxon>
        <taxon>Salicaceae</taxon>
        <taxon>Saliceae</taxon>
        <taxon>Populus</taxon>
    </lineage>
</organism>
<comment type="caution">
    <text evidence="1">The sequence shown here is derived from an EMBL/GenBank/DDBJ whole genome shotgun (WGS) entry which is preliminary data.</text>
</comment>
<reference evidence="1" key="1">
    <citation type="journal article" date="2023" name="Mol. Ecol. Resour.">
        <title>Chromosome-level genome assembly of a triploid poplar Populus alba 'Berolinensis'.</title>
        <authorList>
            <person name="Chen S."/>
            <person name="Yu Y."/>
            <person name="Wang X."/>
            <person name="Wang S."/>
            <person name="Zhang T."/>
            <person name="Zhou Y."/>
            <person name="He R."/>
            <person name="Meng N."/>
            <person name="Wang Y."/>
            <person name="Liu W."/>
            <person name="Liu Z."/>
            <person name="Liu J."/>
            <person name="Guo Q."/>
            <person name="Huang H."/>
            <person name="Sederoff R.R."/>
            <person name="Wang G."/>
            <person name="Qu G."/>
            <person name="Chen S."/>
        </authorList>
    </citation>
    <scope>NUCLEOTIDE SEQUENCE</scope>
    <source>
        <strain evidence="1">SC-2020</strain>
    </source>
</reference>
<dbReference type="AlphaFoldDB" id="A0AAD6QEE2"/>
<name>A0AAD6QEE2_9ROSI</name>
<keyword evidence="2" id="KW-1185">Reference proteome</keyword>
<protein>
    <submittedName>
        <fullName evidence="1">Uncharacterized protein</fullName>
    </submittedName>
</protein>
<proteinExistence type="predicted"/>
<dbReference type="EMBL" id="JAQIZT010000008">
    <property type="protein sequence ID" value="KAJ6987113.1"/>
    <property type="molecule type" value="Genomic_DNA"/>
</dbReference>
<sequence>MIIKREGLSGIFNKTHLDLEVKNDGKKGRHKRRRSRHSESKALVSLHYTICALNSVRRMGVRASMETR</sequence>
<dbReference type="Proteomes" id="UP001164929">
    <property type="component" value="Chromosome 8"/>
</dbReference>
<evidence type="ECO:0000313" key="2">
    <source>
        <dbReference type="Proteomes" id="UP001164929"/>
    </source>
</evidence>
<accession>A0AAD6QEE2</accession>